<dbReference type="InterPro" id="IPR006691">
    <property type="entry name" value="GyrA/parC_rep"/>
</dbReference>
<dbReference type="GO" id="GO:0006265">
    <property type="term" value="P:DNA topological change"/>
    <property type="evidence" value="ECO:0007669"/>
    <property type="project" value="UniProtKB-UniRule"/>
</dbReference>
<keyword evidence="4 9" id="KW-0067">ATP-binding</keyword>
<evidence type="ECO:0000313" key="13">
    <source>
        <dbReference type="Proteomes" id="UP001218895"/>
    </source>
</evidence>
<gene>
    <name evidence="9 12" type="primary">gyrA</name>
    <name evidence="12" type="ORF">L1994_07860</name>
</gene>
<feature type="compositionally biased region" description="Basic and acidic residues" evidence="10">
    <location>
        <begin position="798"/>
        <end position="811"/>
    </location>
</feature>
<dbReference type="Pfam" id="PF00521">
    <property type="entry name" value="DNA_topoisoIV"/>
    <property type="match status" value="1"/>
</dbReference>
<comment type="similarity">
    <text evidence="2 9">Belongs to the type II topoisomerase GyrA/ParC subunit family.</text>
</comment>
<feature type="short sequence motif" description="GyrA-box" evidence="9">
    <location>
        <begin position="508"/>
        <end position="514"/>
    </location>
</feature>
<dbReference type="EC" id="5.6.2.2" evidence="9"/>
<evidence type="ECO:0000256" key="2">
    <source>
        <dbReference type="ARBA" id="ARBA00008263"/>
    </source>
</evidence>
<dbReference type="EMBL" id="CP091092">
    <property type="protein sequence ID" value="WFN37996.1"/>
    <property type="molecule type" value="Genomic_DNA"/>
</dbReference>
<comment type="function">
    <text evidence="9">A type II topoisomerase that negatively supercoils closed circular double-stranded (ds) DNA in an ATP-dependent manner to modulate DNA topology and maintain chromosomes in an underwound state. Negative supercoiling favors strand separation, and DNA replication, transcription, recombination and repair, all of which involve strand separation. Also able to catalyze the interconversion of other topological isomers of dsDNA rings, including catenanes and knotted rings. Type II topoisomerases break and join 2 DNA strands simultaneously in an ATP-dependent manner.</text>
</comment>
<dbReference type="HAMAP" id="MF_01897">
    <property type="entry name" value="GyrA"/>
    <property type="match status" value="1"/>
</dbReference>
<dbReference type="PANTHER" id="PTHR43493">
    <property type="entry name" value="DNA GYRASE/TOPOISOMERASE SUBUNIT A"/>
    <property type="match status" value="1"/>
</dbReference>
<dbReference type="GO" id="GO:0005524">
    <property type="term" value="F:ATP binding"/>
    <property type="evidence" value="ECO:0007669"/>
    <property type="project" value="UniProtKB-UniRule"/>
</dbReference>
<feature type="domain" description="Topo IIA-type catalytic" evidence="11">
    <location>
        <begin position="18"/>
        <end position="481"/>
    </location>
</feature>
<dbReference type="GO" id="GO:0009330">
    <property type="term" value="C:DNA topoisomerase type II (double strand cut, ATP-hydrolyzing) complex"/>
    <property type="evidence" value="ECO:0007669"/>
    <property type="project" value="TreeGrafter"/>
</dbReference>
<dbReference type="PANTHER" id="PTHR43493:SF5">
    <property type="entry name" value="DNA GYRASE SUBUNIT A, CHLOROPLASTIC_MITOCHONDRIAL"/>
    <property type="match status" value="1"/>
</dbReference>
<evidence type="ECO:0000313" key="12">
    <source>
        <dbReference type="EMBL" id="WFN37996.1"/>
    </source>
</evidence>
<dbReference type="Gene3D" id="2.120.10.90">
    <property type="entry name" value="DNA gyrase/topoisomerase IV, subunit A, C-terminal"/>
    <property type="match status" value="1"/>
</dbReference>
<dbReference type="CDD" id="cd00187">
    <property type="entry name" value="TOP4c"/>
    <property type="match status" value="1"/>
</dbReference>
<sequence>MKTSYIDYAMSVIIGRALPDVRDGLKPVHRRTLYAMGEMGNTHDKPFKKCARIVGEVMGKYHPHGDSSIYDTLVKMAQPFSYRHMLVEGQGNFGSIDGDSAAAMRYTEARLDPVSEEMLADIDKNTVDFGPNFDESLKEPLVLPSKIPNLLVNGSEGIAVGMATKMPPHNLGEVCTAICATIDNPEISLSELMQYIPGPDFPTGGIILGRSGISSAFSEGRGRIRVRGVAEIEDDGKKDRIIITEIPYQVNKARLIEQIADLVKDKKIDGISDLRDESNKDGIRVVIELKKGIVPLVVLNQLYKHTPLETTYGVINLAIVDKQPKVLGLKSLIAEFLKHRKDVIVKRTNFDLKKAEDRIHILKGLLLALDNIDEVIATIRGSSTTEEAALKLTENFGLDEIQADAILKMQLRRLAALEHQKIVDEKDGILKEIERLKLIISDDEHIFAEIKRETLEISEKYANERRTKISQDASDFEKEDLIENKQVLVSLTSDNYIKSMPLDTYKGQHRGGRGIIGMATKEEDFVKNIFVASTHDYLLCFTCSGRVYWLKVYDIPEATRQSKGKAIVNLLNLNNEKVTAVIPVSEFESEKYFLFATRHGMIVKIPQNEFSRPRQTGLNAITLRDDDELVDVKKVEETGELVITTRFGQSLRFNLSTVPLRHRNALGVKGIKLRFEDVLQDVTVVEKDHLFTLTEKGYGKRTEFDEFRGHGRATMGVKNIQVDVSGGVVSSKAVNDNDEVILMSRSGIVMRTKVSEISIQKRGTRGVRIMKLDSGDYVVGFAILEAEDLEDSVETLPEDDKSPQVSLFDKE</sequence>
<dbReference type="InterPro" id="IPR050220">
    <property type="entry name" value="Type_II_DNA_Topoisomerases"/>
</dbReference>
<dbReference type="Pfam" id="PF03989">
    <property type="entry name" value="DNA_gyraseA_C"/>
    <property type="match status" value="6"/>
</dbReference>
<keyword evidence="3 9" id="KW-0547">Nucleotide-binding</keyword>
<dbReference type="GO" id="GO:0003677">
    <property type="term" value="F:DNA binding"/>
    <property type="evidence" value="ECO:0007669"/>
    <property type="project" value="UniProtKB-UniRule"/>
</dbReference>
<dbReference type="SUPFAM" id="SSF101904">
    <property type="entry name" value="GyrA/ParC C-terminal domain-like"/>
    <property type="match status" value="1"/>
</dbReference>
<dbReference type="InterPro" id="IPR013758">
    <property type="entry name" value="Topo_IIA_A/C_ab"/>
</dbReference>
<dbReference type="PROSITE" id="PS52040">
    <property type="entry name" value="TOPO_IIA"/>
    <property type="match status" value="1"/>
</dbReference>
<dbReference type="FunFam" id="2.120.10.90:FF:000005">
    <property type="entry name" value="DNA topoisomerase 4 subunit A"/>
    <property type="match status" value="1"/>
</dbReference>
<dbReference type="FunFam" id="1.10.268.10:FF:000001">
    <property type="entry name" value="DNA gyrase subunit A"/>
    <property type="match status" value="1"/>
</dbReference>
<proteinExistence type="inferred from homology"/>
<comment type="subcellular location">
    <subcellularLocation>
        <location evidence="9">Cytoplasm</location>
    </subcellularLocation>
</comment>
<dbReference type="InterPro" id="IPR002205">
    <property type="entry name" value="Topo_IIA_dom_A"/>
</dbReference>
<dbReference type="NCBIfam" id="NF004043">
    <property type="entry name" value="PRK05560.1"/>
    <property type="match status" value="1"/>
</dbReference>
<dbReference type="GO" id="GO:0005737">
    <property type="term" value="C:cytoplasm"/>
    <property type="evidence" value="ECO:0007669"/>
    <property type="project" value="UniProtKB-SubCell"/>
</dbReference>
<feature type="region of interest" description="Disordered" evidence="10">
    <location>
        <begin position="792"/>
        <end position="811"/>
    </location>
</feature>
<evidence type="ECO:0000256" key="9">
    <source>
        <dbReference type="HAMAP-Rule" id="MF_01897"/>
    </source>
</evidence>
<dbReference type="SUPFAM" id="SSF56719">
    <property type="entry name" value="Type II DNA topoisomerase"/>
    <property type="match status" value="1"/>
</dbReference>
<dbReference type="InterPro" id="IPR005743">
    <property type="entry name" value="GyrA"/>
</dbReference>
<evidence type="ECO:0000256" key="5">
    <source>
        <dbReference type="ARBA" id="ARBA00023029"/>
    </source>
</evidence>
<dbReference type="AlphaFoldDB" id="A0AAF0FTQ6"/>
<evidence type="ECO:0000256" key="10">
    <source>
        <dbReference type="SAM" id="MobiDB-lite"/>
    </source>
</evidence>
<dbReference type="GO" id="GO:0003918">
    <property type="term" value="F:DNA topoisomerase type II (double strand cut, ATP-hydrolyzing) activity"/>
    <property type="evidence" value="ECO:0007669"/>
    <property type="project" value="UniProtKB-UniRule"/>
</dbReference>
<dbReference type="GO" id="GO:0005694">
    <property type="term" value="C:chromosome"/>
    <property type="evidence" value="ECO:0007669"/>
    <property type="project" value="InterPro"/>
</dbReference>
<evidence type="ECO:0000256" key="7">
    <source>
        <dbReference type="ARBA" id="ARBA00023235"/>
    </source>
</evidence>
<dbReference type="InterPro" id="IPR013757">
    <property type="entry name" value="Topo_IIA_A_a_sf"/>
</dbReference>
<evidence type="ECO:0000256" key="3">
    <source>
        <dbReference type="ARBA" id="ARBA00022741"/>
    </source>
</evidence>
<keyword evidence="5 9" id="KW-0799">Topoisomerase</keyword>
<reference evidence="12" key="1">
    <citation type="submission" date="2022-01" db="EMBL/GenBank/DDBJ databases">
        <title>Complete genome of Methanomicrobium antiquum DSM 21220.</title>
        <authorList>
            <person name="Chen S.-C."/>
            <person name="You Y.-T."/>
            <person name="Zhou Y.-Z."/>
            <person name="Lai M.-C."/>
        </authorList>
    </citation>
    <scope>NUCLEOTIDE SEQUENCE</scope>
    <source>
        <strain evidence="12">DSM 21220</strain>
    </source>
</reference>
<dbReference type="SMART" id="SM00434">
    <property type="entry name" value="TOP4c"/>
    <property type="match status" value="1"/>
</dbReference>
<name>A0AAF0FTQ6_9EURY</name>
<dbReference type="KEGG" id="manq:L1994_07860"/>
<comment type="subunit">
    <text evidence="9">Heterotetramer, composed of two GyrA and two GyrB chains. In the heterotetramer, GyrA contains the active site tyrosine that forms a transient covalent intermediate with DNA, while GyrB binds cofactors and catalyzes ATP hydrolysis.</text>
</comment>
<keyword evidence="7 9" id="KW-0413">Isomerase</keyword>
<organism evidence="12 13">
    <name type="scientific">Methanomicrobium antiquum</name>
    <dbReference type="NCBI Taxonomy" id="487686"/>
    <lineage>
        <taxon>Archaea</taxon>
        <taxon>Methanobacteriati</taxon>
        <taxon>Methanobacteriota</taxon>
        <taxon>Stenosarchaea group</taxon>
        <taxon>Methanomicrobia</taxon>
        <taxon>Methanomicrobiales</taxon>
        <taxon>Methanomicrobiaceae</taxon>
        <taxon>Methanomicrobium</taxon>
    </lineage>
</organism>
<keyword evidence="6 9" id="KW-0238">DNA-binding</keyword>
<dbReference type="Gene3D" id="3.90.199.10">
    <property type="entry name" value="Topoisomerase II, domain 5"/>
    <property type="match status" value="1"/>
</dbReference>
<comment type="catalytic activity">
    <reaction evidence="1 9">
        <text>ATP-dependent breakage, passage and rejoining of double-stranded DNA.</text>
        <dbReference type="EC" id="5.6.2.2"/>
    </reaction>
</comment>
<keyword evidence="13" id="KW-1185">Reference proteome</keyword>
<evidence type="ECO:0000256" key="8">
    <source>
        <dbReference type="ARBA" id="ARBA00063644"/>
    </source>
</evidence>
<evidence type="ECO:0000256" key="4">
    <source>
        <dbReference type="ARBA" id="ARBA00022840"/>
    </source>
</evidence>
<dbReference type="NCBIfam" id="TIGR01063">
    <property type="entry name" value="gyrA"/>
    <property type="match status" value="1"/>
</dbReference>
<dbReference type="InterPro" id="IPR035516">
    <property type="entry name" value="Gyrase/topoIV_suA_C"/>
</dbReference>
<comment type="miscellaneous">
    <text evidence="9">Few gyrases are as efficient as E.coli at forming negative supercoils. Not all organisms have 2 type II topoisomerases; in organisms with a single type II topoisomerase this enzyme also has to decatenate newly replicated chromosomes.</text>
</comment>
<evidence type="ECO:0000256" key="6">
    <source>
        <dbReference type="ARBA" id="ARBA00023125"/>
    </source>
</evidence>
<evidence type="ECO:0000256" key="1">
    <source>
        <dbReference type="ARBA" id="ARBA00000185"/>
    </source>
</evidence>
<dbReference type="GO" id="GO:0006261">
    <property type="term" value="P:DNA-templated DNA replication"/>
    <property type="evidence" value="ECO:0007669"/>
    <property type="project" value="UniProtKB-UniRule"/>
</dbReference>
<keyword evidence="9" id="KW-0963">Cytoplasm</keyword>
<dbReference type="InterPro" id="IPR013760">
    <property type="entry name" value="Topo_IIA-like_dom_sf"/>
</dbReference>
<protein>
    <recommendedName>
        <fullName evidence="9">DNA gyrase subunit A</fullName>
        <ecNumber evidence="9">5.6.2.2</ecNumber>
    </recommendedName>
</protein>
<dbReference type="FunFam" id="3.30.1360.40:FF:000002">
    <property type="entry name" value="DNA gyrase subunit A"/>
    <property type="match status" value="1"/>
</dbReference>
<evidence type="ECO:0000259" key="11">
    <source>
        <dbReference type="PROSITE" id="PS52040"/>
    </source>
</evidence>
<dbReference type="NCBIfam" id="NF004044">
    <property type="entry name" value="PRK05561.1"/>
    <property type="match status" value="1"/>
</dbReference>
<dbReference type="FunFam" id="3.90.199.10:FF:000001">
    <property type="entry name" value="DNA gyrase subunit A"/>
    <property type="match status" value="1"/>
</dbReference>
<accession>A0AAF0FTQ6</accession>
<dbReference type="Proteomes" id="UP001218895">
    <property type="component" value="Chromosome"/>
</dbReference>
<comment type="subunit">
    <text evidence="8">Heterotetramer composed of ParC and ParE.</text>
</comment>
<dbReference type="Gene3D" id="3.30.1360.40">
    <property type="match status" value="1"/>
</dbReference>
<dbReference type="Gene3D" id="1.10.268.10">
    <property type="entry name" value="Topoisomerase, domain 3"/>
    <property type="match status" value="1"/>
</dbReference>
<feature type="active site" description="O-(5'-phospho-DNA)-tyrosine intermediate" evidence="9">
    <location>
        <position position="106"/>
    </location>
</feature>